<dbReference type="RefSeq" id="WP_274267717.1">
    <property type="nucleotide sequence ID" value="NZ_CP117880.1"/>
</dbReference>
<dbReference type="EMBL" id="CP117880">
    <property type="protein sequence ID" value="WDF68989.1"/>
    <property type="molecule type" value="Genomic_DNA"/>
</dbReference>
<name>A0ABY7WH85_9SPHI</name>
<keyword evidence="2" id="KW-0808">Transferase</keyword>
<protein>
    <submittedName>
        <fullName evidence="2">Polysaccharide pyruvyl transferase family protein</fullName>
    </submittedName>
</protein>
<sequence>MFRNIYKFLINNFRVVTKFQLWRFRNAYPVKVINDNFLAGNPTVHFLHRYLTTNTGDRACGYYQYFLPEFENYKCVVHDINNVKFHLINSEDIVIIGGGGLLNATAEWNYSIDKAAKIAGKAVIWSAGFNSKVGKKMRITIDWTKFDLISVRDFSYEDFRYVPCATCVMPSLQKVYDVKRKIGIVAHKDVLHHLPEGMTDYEMITNSVSLEDFVAFIGSSEIVLTNSYHAAYWSSLLKKKCVLFAPRSEKYDFYKYPPTLFSGNLLADINSASIYPNALNEAKQLTLDYVKDIKRLLETEANKS</sequence>
<proteinExistence type="predicted"/>
<evidence type="ECO:0000259" key="1">
    <source>
        <dbReference type="Pfam" id="PF04230"/>
    </source>
</evidence>
<gene>
    <name evidence="2" type="ORF">PQ465_01115</name>
</gene>
<evidence type="ECO:0000313" key="3">
    <source>
        <dbReference type="Proteomes" id="UP001221558"/>
    </source>
</evidence>
<dbReference type="InterPro" id="IPR007345">
    <property type="entry name" value="Polysacch_pyruvyl_Trfase"/>
</dbReference>
<evidence type="ECO:0000313" key="2">
    <source>
        <dbReference type="EMBL" id="WDF68989.1"/>
    </source>
</evidence>
<organism evidence="2 3">
    <name type="scientific">Sphingobacterium oryzagri</name>
    <dbReference type="NCBI Taxonomy" id="3025669"/>
    <lineage>
        <taxon>Bacteria</taxon>
        <taxon>Pseudomonadati</taxon>
        <taxon>Bacteroidota</taxon>
        <taxon>Sphingobacteriia</taxon>
        <taxon>Sphingobacteriales</taxon>
        <taxon>Sphingobacteriaceae</taxon>
        <taxon>Sphingobacterium</taxon>
    </lineage>
</organism>
<accession>A0ABY7WH85</accession>
<dbReference type="Pfam" id="PF04230">
    <property type="entry name" value="PS_pyruv_trans"/>
    <property type="match status" value="1"/>
</dbReference>
<dbReference type="Proteomes" id="UP001221558">
    <property type="component" value="Chromosome"/>
</dbReference>
<feature type="domain" description="Polysaccharide pyruvyl transferase" evidence="1">
    <location>
        <begin position="66"/>
        <end position="246"/>
    </location>
</feature>
<dbReference type="GO" id="GO:0016740">
    <property type="term" value="F:transferase activity"/>
    <property type="evidence" value="ECO:0007669"/>
    <property type="project" value="UniProtKB-KW"/>
</dbReference>
<keyword evidence="3" id="KW-1185">Reference proteome</keyword>
<reference evidence="2 3" key="1">
    <citation type="submission" date="2023-02" db="EMBL/GenBank/DDBJ databases">
        <title>Genome sequence of Sphingobacterium sp. KACC 22765.</title>
        <authorList>
            <person name="Kim S."/>
            <person name="Heo J."/>
            <person name="Kwon S.-W."/>
        </authorList>
    </citation>
    <scope>NUCLEOTIDE SEQUENCE [LARGE SCALE GENOMIC DNA]</scope>
    <source>
        <strain evidence="2 3">KACC 22765</strain>
    </source>
</reference>